<reference evidence="30 31" key="1">
    <citation type="journal article" date="2019" name="Mol. Ecol. Resour.">
        <title>Improving Illumina assemblies with Hi-C and long reads: an example with the North African dromedary.</title>
        <authorList>
            <person name="Elbers J.P."/>
            <person name="Rogers M.F."/>
            <person name="Perelman P.L."/>
            <person name="Proskuryakova A.A."/>
            <person name="Serdyukova N.A."/>
            <person name="Johnson W.E."/>
            <person name="Horin P."/>
            <person name="Corander J."/>
            <person name="Murphy D."/>
            <person name="Burger P.A."/>
        </authorList>
    </citation>
    <scope>NUCLEOTIDE SEQUENCE [LARGE SCALE GENOMIC DNA]</scope>
    <source>
        <strain evidence="30">Drom800</strain>
        <tissue evidence="30">Blood</tissue>
    </source>
</reference>
<keyword evidence="13" id="KW-0752">Steroid biosynthesis</keyword>
<dbReference type="SUPFAM" id="SSF74788">
    <property type="entry name" value="Cullin repeat-like"/>
    <property type="match status" value="1"/>
</dbReference>
<dbReference type="GO" id="GO:0006695">
    <property type="term" value="P:cholesterol biosynthetic process"/>
    <property type="evidence" value="ECO:0007669"/>
    <property type="project" value="UniProtKB-UniPathway"/>
</dbReference>
<evidence type="ECO:0000256" key="1">
    <source>
        <dbReference type="ARBA" id="ARBA00004127"/>
    </source>
</evidence>
<evidence type="ECO:0000256" key="26">
    <source>
        <dbReference type="ARBA" id="ARBA00048712"/>
    </source>
</evidence>
<dbReference type="GO" id="GO:0005789">
    <property type="term" value="C:endoplasmic reticulum membrane"/>
    <property type="evidence" value="ECO:0007669"/>
    <property type="project" value="UniProtKB-SubCell"/>
</dbReference>
<keyword evidence="17" id="KW-0175">Coiled coil</keyword>
<keyword evidence="21" id="KW-0753">Steroid metabolism</keyword>
<evidence type="ECO:0000256" key="4">
    <source>
        <dbReference type="ARBA" id="ARBA00005402"/>
    </source>
</evidence>
<comment type="subcellular location">
    <subcellularLocation>
        <location evidence="1">Endomembrane system</location>
        <topology evidence="1">Multi-pass membrane protein</topology>
    </subcellularLocation>
    <subcellularLocation>
        <location evidence="2">Endoplasmic reticulum membrane</location>
    </subcellularLocation>
</comment>
<dbReference type="PANTHER" id="PTHR15954:SF4">
    <property type="entry name" value="VACUOLAR PROTEIN SORTING-ASSOCIATED PROTEIN 51 HOMOLOG"/>
    <property type="match status" value="1"/>
</dbReference>
<protein>
    <recommendedName>
        <fullName evidence="7">Vacuolar protein sorting-associated protein 51 homolog</fullName>
        <ecNumber evidence="6">1.3.1.70</ecNumber>
    </recommendedName>
    <alternativeName>
        <fullName evidence="24">3-beta-hydroxysterol Delta (14)-reductase</fullName>
    </alternativeName>
    <alternativeName>
        <fullName evidence="22">C-14 sterol reductase</fullName>
    </alternativeName>
    <alternativeName>
        <fullName evidence="23">Sterol C14-reductase</fullName>
    </alternativeName>
</protein>
<evidence type="ECO:0000256" key="15">
    <source>
        <dbReference type="ARBA" id="ARBA00023002"/>
    </source>
</evidence>
<comment type="similarity">
    <text evidence="5">Belongs to the VPS51 family.</text>
</comment>
<evidence type="ECO:0000256" key="10">
    <source>
        <dbReference type="ARBA" id="ARBA00022692"/>
    </source>
</evidence>
<organism evidence="30 31">
    <name type="scientific">Camelus dromedarius</name>
    <name type="common">Dromedary</name>
    <name type="synonym">Arabian camel</name>
    <dbReference type="NCBI Taxonomy" id="9838"/>
    <lineage>
        <taxon>Eukaryota</taxon>
        <taxon>Metazoa</taxon>
        <taxon>Chordata</taxon>
        <taxon>Craniata</taxon>
        <taxon>Vertebrata</taxon>
        <taxon>Euteleostomi</taxon>
        <taxon>Mammalia</taxon>
        <taxon>Eutheria</taxon>
        <taxon>Laurasiatheria</taxon>
        <taxon>Artiodactyla</taxon>
        <taxon>Tylopoda</taxon>
        <taxon>Camelidae</taxon>
        <taxon>Camelus</taxon>
    </lineage>
</organism>
<keyword evidence="8" id="KW-0444">Lipid biosynthesis</keyword>
<feature type="region of interest" description="Disordered" evidence="28">
    <location>
        <begin position="1"/>
        <end position="30"/>
    </location>
</feature>
<evidence type="ECO:0000256" key="21">
    <source>
        <dbReference type="ARBA" id="ARBA00023221"/>
    </source>
</evidence>
<dbReference type="Pfam" id="PF01222">
    <property type="entry name" value="ERG4_ERG24"/>
    <property type="match status" value="1"/>
</dbReference>
<evidence type="ECO:0000256" key="25">
    <source>
        <dbReference type="ARBA" id="ARBA00048100"/>
    </source>
</evidence>
<dbReference type="GO" id="GO:0032456">
    <property type="term" value="P:endocytic recycling"/>
    <property type="evidence" value="ECO:0007669"/>
    <property type="project" value="TreeGrafter"/>
</dbReference>
<evidence type="ECO:0000256" key="11">
    <source>
        <dbReference type="ARBA" id="ARBA00022778"/>
    </source>
</evidence>
<feature type="transmembrane region" description="Helical" evidence="29">
    <location>
        <begin position="1049"/>
        <end position="1067"/>
    </location>
</feature>
<dbReference type="GO" id="GO:0005829">
    <property type="term" value="C:cytosol"/>
    <property type="evidence" value="ECO:0007669"/>
    <property type="project" value="GOC"/>
</dbReference>
<dbReference type="InterPro" id="IPR001171">
    <property type="entry name" value="ERG24_DHCR-like"/>
</dbReference>
<evidence type="ECO:0000313" key="31">
    <source>
        <dbReference type="Proteomes" id="UP000299084"/>
    </source>
</evidence>
<feature type="transmembrane region" description="Helical" evidence="29">
    <location>
        <begin position="923"/>
        <end position="944"/>
    </location>
</feature>
<evidence type="ECO:0000256" key="9">
    <source>
        <dbReference type="ARBA" id="ARBA00022548"/>
    </source>
</evidence>
<gene>
    <name evidence="30" type="ORF">Cadr_000030283</name>
</gene>
<keyword evidence="20" id="KW-1207">Sterol metabolism</keyword>
<evidence type="ECO:0000256" key="24">
    <source>
        <dbReference type="ARBA" id="ARBA00032210"/>
    </source>
</evidence>
<evidence type="ECO:0000256" key="16">
    <source>
        <dbReference type="ARBA" id="ARBA00023011"/>
    </source>
</evidence>
<dbReference type="InterPro" id="IPR018083">
    <property type="entry name" value="Sterol_reductase_CS"/>
</dbReference>
<keyword evidence="19 29" id="KW-0472">Membrane</keyword>
<proteinExistence type="inferred from homology"/>
<dbReference type="Proteomes" id="UP000299084">
    <property type="component" value="Unassembled WGS sequence"/>
</dbReference>
<dbReference type="Pfam" id="PF08700">
    <property type="entry name" value="VPS51_Exo84_N"/>
    <property type="match status" value="1"/>
</dbReference>
<evidence type="ECO:0000256" key="13">
    <source>
        <dbReference type="ARBA" id="ARBA00022955"/>
    </source>
</evidence>
<dbReference type="Gene3D" id="1.20.120.1630">
    <property type="match status" value="1"/>
</dbReference>
<sequence>MAAAAAGPGPGSGPGDSLEGPEAEAPERRRKAHGMLKLYYGLSEGEAAGRPVGPDPLDPTDLNGAHFDPEVYLDKLRRECPLAQLMDSETDMVRQIRALDSDMQTLVYENYNKFISATDTIRKMKNDFRKMEDEMDRLATNMAVITEFSARISATLQDRHERITKLAGVHALLRKLQFLFELPSRLTKCVELGAYGQAVRYQGRARAVLQQYQHLPSFRAIQDDCQVITARLAQQLRQRFREGGSGAPEQAECVELLLALGEPAEELCEEFLAHARGRLEEELRSLEAELGPSPPAPDVLEFTDHGGSGFVGGLCQVAAAYQELFAAQGPAGAEKLAAFARELGSRYFALVERRLAQEQGGGDNSLLVRALDRFHRRLRAPGALLAAAGLAEAATEIVERVARERLGHHLQGLQAAFLGCLTDVRQALAAPRMAGKEGPGLAELLANVASSILSHIKASLASVHLFTAKEVSFSNKPYFRGEFCSQGVREGLIVGFIRSMCQTAQSFCESPGEKGGATPPALLLLLSRLCLDYETATISYILTLTDEQFLVQDQSPVTPVSTLCAEARETARRLLTHYVKVQGLVISQMLRKSVETRDWLSTLEPRNVRAVMKRVVEDTTAIDVQVLFWAGRGSPDAGCLVGWMFPMPWLHCSSSFHHQVGLLYEEGVRKAQSSDSSKRTFSVYSSSRQQGRYAPSYTPSAPMDTNLLSNIQKLFSERIDVFSPVEFNKVSVLTGIIKISLKTLLECVRLRTFGRFGLQQVQVDCHFLQLYLWRFVADEELVHLLLDEVVASAALRCPDPVPMEPSVVEVICAAALMLLLPATMFHLLLVARSGSARLLGPPPYLPGLEALWSPWALLLCLTWLGLQAALYLLPARKVAEGQELKDKSRLRYPINGFQALVLTALLLGLGMSAGLPLGALSEMLLPLAFAATLIAFIFSLLLYLKSLVVPAFALAPGGNSGNPIYDFFLGRELNPRICSFDFKYFCELRPGLIGWVLINLALMMQEAELRGSPSLAMWLVNGFQLLYVGDALWHEEAVLTTMDIIHDGFGFMLAFGDLAWVPFTYSLQAQFLLYHPQPLGLPMASVICLINAVGYYIFRGANSQKNTFRKNPSDPRVADLETISTATGRQLLVSGWWGMVRHPNYLGDLIMALAWSLPCGVSHLLPYFYLLYFTALLVHREARDEQQCLQKYGLAWHEYCRRVPYRIMPYIY</sequence>
<dbReference type="AlphaFoldDB" id="A0A5N4BY88"/>
<keyword evidence="14 29" id="KW-1133">Transmembrane helix</keyword>
<name>A0A5N4BY88_CAMDR</name>
<dbReference type="GO" id="GO:0050613">
    <property type="term" value="F:Delta14-sterol reductase activity"/>
    <property type="evidence" value="ECO:0007669"/>
    <property type="project" value="UniProtKB-EC"/>
</dbReference>
<evidence type="ECO:0000256" key="27">
    <source>
        <dbReference type="ARBA" id="ARBA00049367"/>
    </source>
</evidence>
<keyword evidence="18" id="KW-0443">Lipid metabolism</keyword>
<dbReference type="GO" id="GO:0042147">
    <property type="term" value="P:retrograde transport, endosome to Golgi"/>
    <property type="evidence" value="ECO:0007669"/>
    <property type="project" value="TreeGrafter"/>
</dbReference>
<dbReference type="GO" id="GO:1990745">
    <property type="term" value="C:EARP complex"/>
    <property type="evidence" value="ECO:0007669"/>
    <property type="project" value="TreeGrafter"/>
</dbReference>
<evidence type="ECO:0000256" key="22">
    <source>
        <dbReference type="ARBA" id="ARBA00030165"/>
    </source>
</evidence>
<feature type="transmembrane region" description="Helical" evidence="29">
    <location>
        <begin position="894"/>
        <end position="917"/>
    </location>
</feature>
<keyword evidence="15" id="KW-0560">Oxidoreductase</keyword>
<evidence type="ECO:0000256" key="28">
    <source>
        <dbReference type="SAM" id="MobiDB-lite"/>
    </source>
</evidence>
<evidence type="ECO:0000256" key="19">
    <source>
        <dbReference type="ARBA" id="ARBA00023136"/>
    </source>
</evidence>
<evidence type="ECO:0000256" key="14">
    <source>
        <dbReference type="ARBA" id="ARBA00022989"/>
    </source>
</evidence>
<dbReference type="EMBL" id="JWIN03000075">
    <property type="protein sequence ID" value="KAB1251568.1"/>
    <property type="molecule type" value="Genomic_DNA"/>
</dbReference>
<evidence type="ECO:0000256" key="29">
    <source>
        <dbReference type="SAM" id="Phobius"/>
    </source>
</evidence>
<dbReference type="PROSITE" id="PS01017">
    <property type="entry name" value="STEROL_REDUCT_1"/>
    <property type="match status" value="1"/>
</dbReference>
<keyword evidence="11" id="KW-0152">Cholesterol biosynthesis</keyword>
<feature type="transmembrane region" description="Helical" evidence="29">
    <location>
        <begin position="851"/>
        <end position="873"/>
    </location>
</feature>
<dbReference type="FunFam" id="1.20.120.1630:FF:000001">
    <property type="entry name" value="delta(14)-sterol reductase isoform X1"/>
    <property type="match status" value="1"/>
</dbReference>
<keyword evidence="16" id="KW-0756">Sterol biosynthesis</keyword>
<evidence type="ECO:0000256" key="18">
    <source>
        <dbReference type="ARBA" id="ARBA00023098"/>
    </source>
</evidence>
<comment type="catalytic activity">
    <reaction evidence="27">
        <text>4,4-dimethyl-5alpha-cholesta-8,24-dien-3beta-ol + NADP(+) = 4,4-dimethyl-5alpha-cholesta-8,14,24-trien-3beta-ol + NADPH + H(+)</text>
        <dbReference type="Rhea" id="RHEA:18561"/>
        <dbReference type="ChEBI" id="CHEBI:15378"/>
        <dbReference type="ChEBI" id="CHEBI:17813"/>
        <dbReference type="ChEBI" id="CHEBI:18364"/>
        <dbReference type="ChEBI" id="CHEBI:57783"/>
        <dbReference type="ChEBI" id="CHEBI:58349"/>
        <dbReference type="EC" id="1.3.1.70"/>
    </reaction>
</comment>
<dbReference type="GO" id="GO:0007041">
    <property type="term" value="P:lysosomal transport"/>
    <property type="evidence" value="ECO:0007669"/>
    <property type="project" value="TreeGrafter"/>
</dbReference>
<dbReference type="GO" id="GO:0048193">
    <property type="term" value="P:Golgi vesicle transport"/>
    <property type="evidence" value="ECO:0007669"/>
    <property type="project" value="TreeGrafter"/>
</dbReference>
<evidence type="ECO:0000256" key="6">
    <source>
        <dbReference type="ARBA" id="ARBA00012413"/>
    </source>
</evidence>
<evidence type="ECO:0000256" key="23">
    <source>
        <dbReference type="ARBA" id="ARBA00031227"/>
    </source>
</evidence>
<feature type="transmembrane region" description="Helical" evidence="29">
    <location>
        <begin position="1079"/>
        <end position="1098"/>
    </location>
</feature>
<dbReference type="GO" id="GO:0007030">
    <property type="term" value="P:Golgi organization"/>
    <property type="evidence" value="ECO:0007669"/>
    <property type="project" value="TreeGrafter"/>
</dbReference>
<dbReference type="GO" id="GO:0000938">
    <property type="term" value="C:GARP complex"/>
    <property type="evidence" value="ECO:0007669"/>
    <property type="project" value="TreeGrafter"/>
</dbReference>
<evidence type="ECO:0000256" key="12">
    <source>
        <dbReference type="ARBA" id="ARBA00022824"/>
    </source>
</evidence>
<comment type="pathway">
    <text evidence="3">Steroid biosynthesis; cholesterol biosynthesis.</text>
</comment>
<evidence type="ECO:0000256" key="3">
    <source>
        <dbReference type="ARBA" id="ARBA00004770"/>
    </source>
</evidence>
<evidence type="ECO:0000256" key="5">
    <source>
        <dbReference type="ARBA" id="ARBA00006080"/>
    </source>
</evidence>
<evidence type="ECO:0000313" key="30">
    <source>
        <dbReference type="EMBL" id="KAB1251568.1"/>
    </source>
</evidence>
<dbReference type="EC" id="1.3.1.70" evidence="6"/>
<evidence type="ECO:0000256" key="20">
    <source>
        <dbReference type="ARBA" id="ARBA00023166"/>
    </source>
</evidence>
<dbReference type="UniPathway" id="UPA00063"/>
<dbReference type="InterPro" id="IPR014812">
    <property type="entry name" value="Vps51"/>
</dbReference>
<evidence type="ECO:0000256" key="7">
    <source>
        <dbReference type="ARBA" id="ARBA00016122"/>
    </source>
</evidence>
<comment type="caution">
    <text evidence="30">The sequence shown here is derived from an EMBL/GenBank/DDBJ whole genome shotgun (WGS) entry which is preliminary data.</text>
</comment>
<evidence type="ECO:0000256" key="2">
    <source>
        <dbReference type="ARBA" id="ARBA00004586"/>
    </source>
</evidence>
<keyword evidence="9" id="KW-0153">Cholesterol metabolism</keyword>
<comment type="similarity">
    <text evidence="4">Belongs to the ERG4/ERG24 family.</text>
</comment>
<dbReference type="STRING" id="9838.ENSCDRP00005015660"/>
<dbReference type="PANTHER" id="PTHR15954">
    <property type="entry name" value="VACUOLAR PROTEIN SORTING-ASSOCIATED PROTEIN 51 HOMOLOG"/>
    <property type="match status" value="1"/>
</dbReference>
<keyword evidence="31" id="KW-1185">Reference proteome</keyword>
<feature type="transmembrane region" description="Helical" evidence="29">
    <location>
        <begin position="1149"/>
        <end position="1173"/>
    </location>
</feature>
<keyword evidence="12" id="KW-0256">Endoplasmic reticulum</keyword>
<keyword evidence="10 29" id="KW-0812">Transmembrane</keyword>
<dbReference type="InterPro" id="IPR016159">
    <property type="entry name" value="Cullin_repeat-like_dom_sf"/>
</dbReference>
<accession>A0A5N4BY88</accession>
<comment type="catalytic activity">
    <reaction evidence="25">
        <text>4,4-dimethyl-8,14-cholestadien-3beta-ol + NADPH + H(+) = 4,4-dimethyl-5alpha-cholest-8-en-3beta-ol + NADP(+)</text>
        <dbReference type="Rhea" id="RHEA:46812"/>
        <dbReference type="ChEBI" id="CHEBI:15378"/>
        <dbReference type="ChEBI" id="CHEBI:57783"/>
        <dbReference type="ChEBI" id="CHEBI:58349"/>
        <dbReference type="ChEBI" id="CHEBI:78904"/>
        <dbReference type="ChEBI" id="CHEBI:87044"/>
    </reaction>
</comment>
<evidence type="ECO:0000256" key="17">
    <source>
        <dbReference type="ARBA" id="ARBA00023054"/>
    </source>
</evidence>
<dbReference type="PROSITE" id="PS01018">
    <property type="entry name" value="STEROL_REDUCT_2"/>
    <property type="match status" value="1"/>
</dbReference>
<comment type="catalytic activity">
    <reaction evidence="26">
        <text>5alpha-cholest-8,14-dien-3beta-ol + NADPH + H(+) = 5alpha-cholest-8-en-3beta-ol + NADP(+)</text>
        <dbReference type="Rhea" id="RHEA:46456"/>
        <dbReference type="ChEBI" id="CHEBI:15378"/>
        <dbReference type="ChEBI" id="CHEBI:16608"/>
        <dbReference type="ChEBI" id="CHEBI:57783"/>
        <dbReference type="ChEBI" id="CHEBI:58349"/>
        <dbReference type="ChEBI" id="CHEBI:86131"/>
    </reaction>
</comment>
<evidence type="ECO:0000256" key="8">
    <source>
        <dbReference type="ARBA" id="ARBA00022516"/>
    </source>
</evidence>